<dbReference type="Proteomes" id="UP001153069">
    <property type="component" value="Unassembled WGS sequence"/>
</dbReference>
<comment type="caution">
    <text evidence="2">The sequence shown here is derived from an EMBL/GenBank/DDBJ whole genome shotgun (WGS) entry which is preliminary data.</text>
</comment>
<evidence type="ECO:0000313" key="2">
    <source>
        <dbReference type="EMBL" id="CAB9523501.1"/>
    </source>
</evidence>
<accession>A0A9N8EQ83</accession>
<keyword evidence="3" id="KW-1185">Reference proteome</keyword>
<proteinExistence type="predicted"/>
<feature type="compositionally biased region" description="Polar residues" evidence="1">
    <location>
        <begin position="67"/>
        <end position="76"/>
    </location>
</feature>
<feature type="compositionally biased region" description="Basic and acidic residues" evidence="1">
    <location>
        <begin position="90"/>
        <end position="105"/>
    </location>
</feature>
<evidence type="ECO:0000256" key="1">
    <source>
        <dbReference type="SAM" id="MobiDB-lite"/>
    </source>
</evidence>
<feature type="region of interest" description="Disordered" evidence="1">
    <location>
        <begin position="41"/>
        <end position="111"/>
    </location>
</feature>
<dbReference type="EMBL" id="CAICTM010001422">
    <property type="protein sequence ID" value="CAB9523501.1"/>
    <property type="molecule type" value="Genomic_DNA"/>
</dbReference>
<feature type="region of interest" description="Disordered" evidence="1">
    <location>
        <begin position="9"/>
        <end position="29"/>
    </location>
</feature>
<name>A0A9N8EQ83_9STRA</name>
<sequence>MYFWQVLQTSPQSSRFAKEQGTEAPLPPAVIRWETLGGEQKLRDYLQGGHGTGSPGSGDDNQETQEQEVGSNSSRTSKVELQGGFRSKMTKRDTRPADHRKRAEIFRAAPSTLPQIELPCEWIDTDGADDASAWHAM</sequence>
<reference evidence="2" key="1">
    <citation type="submission" date="2020-06" db="EMBL/GenBank/DDBJ databases">
        <authorList>
            <consortium name="Plant Systems Biology data submission"/>
        </authorList>
    </citation>
    <scope>NUCLEOTIDE SEQUENCE</scope>
    <source>
        <strain evidence="2">D6</strain>
    </source>
</reference>
<protein>
    <submittedName>
        <fullName evidence="2">Uncharacterized protein</fullName>
    </submittedName>
</protein>
<gene>
    <name evidence="2" type="ORF">SEMRO_1424_G271480.1</name>
</gene>
<dbReference type="AlphaFoldDB" id="A0A9N8EQ83"/>
<evidence type="ECO:0000313" key="3">
    <source>
        <dbReference type="Proteomes" id="UP001153069"/>
    </source>
</evidence>
<organism evidence="2 3">
    <name type="scientific">Seminavis robusta</name>
    <dbReference type="NCBI Taxonomy" id="568900"/>
    <lineage>
        <taxon>Eukaryota</taxon>
        <taxon>Sar</taxon>
        <taxon>Stramenopiles</taxon>
        <taxon>Ochrophyta</taxon>
        <taxon>Bacillariophyta</taxon>
        <taxon>Bacillariophyceae</taxon>
        <taxon>Bacillariophycidae</taxon>
        <taxon>Naviculales</taxon>
        <taxon>Naviculaceae</taxon>
        <taxon>Seminavis</taxon>
    </lineage>
</organism>